<dbReference type="Proteomes" id="UP000316196">
    <property type="component" value="Unassembled WGS sequence"/>
</dbReference>
<dbReference type="AlphaFoldDB" id="A0A542ZR05"/>
<evidence type="ECO:0000256" key="5">
    <source>
        <dbReference type="ARBA" id="ARBA00022839"/>
    </source>
</evidence>
<evidence type="ECO:0000256" key="3">
    <source>
        <dbReference type="ARBA" id="ARBA00022722"/>
    </source>
</evidence>
<dbReference type="InterPro" id="IPR004843">
    <property type="entry name" value="Calcineurin-like_PHP"/>
</dbReference>
<keyword evidence="8" id="KW-1185">Reference proteome</keyword>
<sequence length="379" mass="41297">MKFVATGDWQLGMTAHFLDDEARPQFQRARFDAVERIAEVVAEHDARFVVACGDVFESNQLDRRVIAQAFDALRAFDVPVVLVPGNHDPLDASSIYDSHRFIGGMPDHIHVLRSSEPHEVVPGVEVIGAPWSSKRPQRDLMAAAVEGREPAPDGVVRILAGHGAVSTLSPDPDDPAVVEVSDLQRTLADGIIHAAVLGDRHSTTEVADRIWYPGAPEVTSRDEIDPGNVLVMDVAPDRCEVEKVNIGRWAFTVVGEELDSVEDVEVLRRRLQGMDAKSRTAVWLRLSGTLSTAAHARLQEVLDEASELFAKLDAWERHTDLAVMPEDADFEALGLTGFARQALDDLESAARGEGNHSDADVGAAQDALALLYRFAGGVR</sequence>
<dbReference type="CDD" id="cd00840">
    <property type="entry name" value="MPP_Mre11_N"/>
    <property type="match status" value="1"/>
</dbReference>
<dbReference type="Gene3D" id="3.60.21.10">
    <property type="match status" value="1"/>
</dbReference>
<dbReference type="InterPro" id="IPR041796">
    <property type="entry name" value="Mre11_N"/>
</dbReference>
<feature type="domain" description="Calcineurin-like phosphoesterase" evidence="6">
    <location>
        <begin position="1"/>
        <end position="98"/>
    </location>
</feature>
<dbReference type="GO" id="GO:0004527">
    <property type="term" value="F:exonuclease activity"/>
    <property type="evidence" value="ECO:0007669"/>
    <property type="project" value="UniProtKB-KW"/>
</dbReference>
<reference evidence="7 8" key="1">
    <citation type="submission" date="2019-06" db="EMBL/GenBank/DDBJ databases">
        <title>Sequencing the genomes of 1000 actinobacteria strains.</title>
        <authorList>
            <person name="Klenk H.-P."/>
        </authorList>
    </citation>
    <scope>NUCLEOTIDE SEQUENCE [LARGE SCALE GENOMIC DNA]</scope>
    <source>
        <strain evidence="7 8">DSM 8251</strain>
    </source>
</reference>
<accession>A0A542ZR05</accession>
<proteinExistence type="inferred from homology"/>
<name>A0A542ZR05_9ACTN</name>
<evidence type="ECO:0000259" key="6">
    <source>
        <dbReference type="Pfam" id="PF00149"/>
    </source>
</evidence>
<dbReference type="RefSeq" id="WP_142092588.1">
    <property type="nucleotide sequence ID" value="NZ_BAAAMD010000001.1"/>
</dbReference>
<dbReference type="InterPro" id="IPR050535">
    <property type="entry name" value="DNA_Repair-Maintenance_Comp"/>
</dbReference>
<dbReference type="InterPro" id="IPR014577">
    <property type="entry name" value="UCP033093_metalloPase"/>
</dbReference>
<keyword evidence="3" id="KW-0540">Nuclease</keyword>
<comment type="similarity">
    <text evidence="1">Belongs to the SbcD family.</text>
</comment>
<organism evidence="7 8">
    <name type="scientific">Propioniferax innocua</name>
    <dbReference type="NCBI Taxonomy" id="1753"/>
    <lineage>
        <taxon>Bacteria</taxon>
        <taxon>Bacillati</taxon>
        <taxon>Actinomycetota</taxon>
        <taxon>Actinomycetes</taxon>
        <taxon>Propionibacteriales</taxon>
        <taxon>Propionibacteriaceae</taxon>
        <taxon>Propioniferax</taxon>
    </lineage>
</organism>
<keyword evidence="4" id="KW-0378">Hydrolase</keyword>
<protein>
    <recommendedName>
        <fullName evidence="2">Nuclease SbcCD subunit D</fullName>
    </recommendedName>
</protein>
<evidence type="ECO:0000256" key="4">
    <source>
        <dbReference type="ARBA" id="ARBA00022801"/>
    </source>
</evidence>
<dbReference type="SUPFAM" id="SSF56300">
    <property type="entry name" value="Metallo-dependent phosphatases"/>
    <property type="match status" value="1"/>
</dbReference>
<gene>
    <name evidence="7" type="ORF">FB460_0578</name>
</gene>
<dbReference type="Pfam" id="PF00149">
    <property type="entry name" value="Metallophos"/>
    <property type="match status" value="1"/>
</dbReference>
<dbReference type="OrthoDB" id="9773856at2"/>
<dbReference type="PIRSF" id="PIRSF033093">
    <property type="entry name" value="UCP_ML1119"/>
    <property type="match status" value="1"/>
</dbReference>
<comment type="caution">
    <text evidence="7">The sequence shown here is derived from an EMBL/GenBank/DDBJ whole genome shotgun (WGS) entry which is preliminary data.</text>
</comment>
<dbReference type="EMBL" id="VFOR01000001">
    <property type="protein sequence ID" value="TQL62788.1"/>
    <property type="molecule type" value="Genomic_DNA"/>
</dbReference>
<dbReference type="PANTHER" id="PTHR30337">
    <property type="entry name" value="COMPONENT OF ATP-DEPENDENT DSDNA EXONUCLEASE"/>
    <property type="match status" value="1"/>
</dbReference>
<keyword evidence="5 7" id="KW-0269">Exonuclease</keyword>
<evidence type="ECO:0000313" key="8">
    <source>
        <dbReference type="Proteomes" id="UP000316196"/>
    </source>
</evidence>
<dbReference type="InterPro" id="IPR029052">
    <property type="entry name" value="Metallo-depent_PP-like"/>
</dbReference>
<evidence type="ECO:0000256" key="1">
    <source>
        <dbReference type="ARBA" id="ARBA00010555"/>
    </source>
</evidence>
<dbReference type="PANTHER" id="PTHR30337:SF0">
    <property type="entry name" value="NUCLEASE SBCCD SUBUNIT D"/>
    <property type="match status" value="1"/>
</dbReference>
<evidence type="ECO:0000256" key="2">
    <source>
        <dbReference type="ARBA" id="ARBA00013365"/>
    </source>
</evidence>
<evidence type="ECO:0000313" key="7">
    <source>
        <dbReference type="EMBL" id="TQL62788.1"/>
    </source>
</evidence>